<evidence type="ECO:0000256" key="7">
    <source>
        <dbReference type="ARBA" id="ARBA00023136"/>
    </source>
</evidence>
<reference evidence="9 10" key="1">
    <citation type="journal article" date="2015" name="Int. J. Syst. Evol. Microbiol.">
        <title>Gemmobacter intermedius sp. nov., isolated from a white stork (Ciconia ciconia).</title>
        <authorList>
            <person name="Kampfer P."/>
            <person name="Jerzak L."/>
            <person name="Wilharm G."/>
            <person name="Golke J."/>
            <person name="Busse H.J."/>
            <person name="Glaeser S.P."/>
        </authorList>
    </citation>
    <scope>NUCLEOTIDE SEQUENCE [LARGE SCALE GENOMIC DNA]</scope>
    <source>
        <strain evidence="9 10">119/4</strain>
    </source>
</reference>
<proteinExistence type="inferred from homology"/>
<keyword evidence="5 8" id="KW-0812">Transmembrane</keyword>
<dbReference type="GO" id="GO:0005886">
    <property type="term" value="C:plasma membrane"/>
    <property type="evidence" value="ECO:0007669"/>
    <property type="project" value="UniProtKB-SubCell"/>
</dbReference>
<evidence type="ECO:0000256" key="5">
    <source>
        <dbReference type="ARBA" id="ARBA00022692"/>
    </source>
</evidence>
<dbReference type="EMBL" id="SBLC01000007">
    <property type="protein sequence ID" value="RWY42355.1"/>
    <property type="molecule type" value="Genomic_DNA"/>
</dbReference>
<evidence type="ECO:0000256" key="1">
    <source>
        <dbReference type="ARBA" id="ARBA00004651"/>
    </source>
</evidence>
<dbReference type="OrthoDB" id="9803416at2"/>
<comment type="caution">
    <text evidence="9">The sequence shown here is derived from an EMBL/GenBank/DDBJ whole genome shotgun (WGS) entry which is preliminary data.</text>
</comment>
<name>A0A3S3VUC0_9RHOB</name>
<accession>A0A3S3VUC0</accession>
<dbReference type="Pfam" id="PF01544">
    <property type="entry name" value="CorA"/>
    <property type="match status" value="1"/>
</dbReference>
<dbReference type="SUPFAM" id="SSF143865">
    <property type="entry name" value="CorA soluble domain-like"/>
    <property type="match status" value="1"/>
</dbReference>
<dbReference type="InterPro" id="IPR045863">
    <property type="entry name" value="CorA_TM1_TM2"/>
</dbReference>
<dbReference type="PANTHER" id="PTHR46494">
    <property type="entry name" value="CORA FAMILY METAL ION TRANSPORTER (EUROFUNG)"/>
    <property type="match status" value="1"/>
</dbReference>
<evidence type="ECO:0000256" key="8">
    <source>
        <dbReference type="SAM" id="Phobius"/>
    </source>
</evidence>
<feature type="transmembrane region" description="Helical" evidence="8">
    <location>
        <begin position="318"/>
        <end position="336"/>
    </location>
</feature>
<evidence type="ECO:0000256" key="4">
    <source>
        <dbReference type="ARBA" id="ARBA00022475"/>
    </source>
</evidence>
<evidence type="ECO:0000256" key="2">
    <source>
        <dbReference type="ARBA" id="ARBA00009765"/>
    </source>
</evidence>
<dbReference type="PANTHER" id="PTHR46494:SF1">
    <property type="entry name" value="CORA FAMILY METAL ION TRANSPORTER (EUROFUNG)"/>
    <property type="match status" value="1"/>
</dbReference>
<dbReference type="Gene3D" id="1.20.58.340">
    <property type="entry name" value="Magnesium transport protein CorA, transmembrane region"/>
    <property type="match status" value="1"/>
</dbReference>
<dbReference type="GO" id="GO:0050897">
    <property type="term" value="F:cobalt ion binding"/>
    <property type="evidence" value="ECO:0007669"/>
    <property type="project" value="TreeGrafter"/>
</dbReference>
<dbReference type="GO" id="GO:0015087">
    <property type="term" value="F:cobalt ion transmembrane transporter activity"/>
    <property type="evidence" value="ECO:0007669"/>
    <property type="project" value="TreeGrafter"/>
</dbReference>
<organism evidence="9 10">
    <name type="scientific">Falsigemmobacter intermedius</name>
    <dbReference type="NCBI Taxonomy" id="1553448"/>
    <lineage>
        <taxon>Bacteria</taxon>
        <taxon>Pseudomonadati</taxon>
        <taxon>Pseudomonadota</taxon>
        <taxon>Alphaproteobacteria</taxon>
        <taxon>Rhodobacterales</taxon>
        <taxon>Paracoccaceae</taxon>
        <taxon>Falsigemmobacter</taxon>
    </lineage>
</organism>
<feature type="transmembrane region" description="Helical" evidence="8">
    <location>
        <begin position="288"/>
        <end position="306"/>
    </location>
</feature>
<keyword evidence="6 8" id="KW-1133">Transmembrane helix</keyword>
<evidence type="ECO:0000313" key="10">
    <source>
        <dbReference type="Proteomes" id="UP000287168"/>
    </source>
</evidence>
<dbReference type="InterPro" id="IPR002523">
    <property type="entry name" value="MgTranspt_CorA/ZnTranspt_ZntB"/>
</dbReference>
<keyword evidence="3" id="KW-0813">Transport</keyword>
<dbReference type="AlphaFoldDB" id="A0A3S3VUC0"/>
<evidence type="ECO:0000313" key="9">
    <source>
        <dbReference type="EMBL" id="RWY42355.1"/>
    </source>
</evidence>
<keyword evidence="4" id="KW-1003">Cell membrane</keyword>
<comment type="subcellular location">
    <subcellularLocation>
        <location evidence="1">Cell membrane</location>
        <topology evidence="1">Multi-pass membrane protein</topology>
    </subcellularLocation>
</comment>
<sequence>MTGTFPARMRFANDFSIGRPFLLNRWTTDSAKLIPLSEAAPHSAALWIDLCRPGPIEEQEMQALLPKIPDQGEMRDLELSHRYYRLGEALYMTLVLPGTDHAGQSGQLSRPVSFILTPERLITLRHHDPAAILNLPLRTDLRLLPDRPDLLFLTFCEEIIGQMADLLEQTGDDLAMAAQQIYAQDSRTIPAHLHEALRRIGRKNETLAQVRAALMTLTRALRFFMSDLEDQGVVPPETGRSHEALLRDIDALDLHTDSLDARLGVLTEMTIGLIGLGDNKVAKAQSMVAALFLPPTLIASIYGMNFEHLPGLSHPHGFWLSIGAMFLASIGTWIFFRWRGWF</sequence>
<protein>
    <submittedName>
        <fullName evidence="9">Magnesium transporter</fullName>
    </submittedName>
</protein>
<keyword evidence="10" id="KW-1185">Reference proteome</keyword>
<dbReference type="GO" id="GO:0000287">
    <property type="term" value="F:magnesium ion binding"/>
    <property type="evidence" value="ECO:0007669"/>
    <property type="project" value="TreeGrafter"/>
</dbReference>
<comment type="similarity">
    <text evidence="2">Belongs to the CorA metal ion transporter (MIT) (TC 1.A.35) family.</text>
</comment>
<evidence type="ECO:0000256" key="3">
    <source>
        <dbReference type="ARBA" id="ARBA00022448"/>
    </source>
</evidence>
<keyword evidence="7 8" id="KW-0472">Membrane</keyword>
<dbReference type="InterPro" id="IPR045861">
    <property type="entry name" value="CorA_cytoplasmic_dom"/>
</dbReference>
<evidence type="ECO:0000256" key="6">
    <source>
        <dbReference type="ARBA" id="ARBA00022989"/>
    </source>
</evidence>
<gene>
    <name evidence="9" type="ORF">EP867_06370</name>
</gene>
<dbReference type="Proteomes" id="UP000287168">
    <property type="component" value="Unassembled WGS sequence"/>
</dbReference>
<dbReference type="GO" id="GO:0015095">
    <property type="term" value="F:magnesium ion transmembrane transporter activity"/>
    <property type="evidence" value="ECO:0007669"/>
    <property type="project" value="TreeGrafter"/>
</dbReference>
<dbReference type="SUPFAM" id="SSF144083">
    <property type="entry name" value="Magnesium transport protein CorA, transmembrane region"/>
    <property type="match status" value="1"/>
</dbReference>